<dbReference type="InterPro" id="IPR009003">
    <property type="entry name" value="Peptidase_S1_PA"/>
</dbReference>
<dbReference type="PANTHER" id="PTHR47691:SF3">
    <property type="entry name" value="HTH-TYPE TRANSCRIPTIONAL REGULATOR RV0890C-RELATED"/>
    <property type="match status" value="1"/>
</dbReference>
<dbReference type="Pfam" id="PF13365">
    <property type="entry name" value="Trypsin_2"/>
    <property type="match status" value="1"/>
</dbReference>
<protein>
    <submittedName>
        <fullName evidence="2">Tetratricopeptide repeat protein</fullName>
    </submittedName>
</protein>
<comment type="caution">
    <text evidence="2">The sequence shown here is derived from an EMBL/GenBank/DDBJ whole genome shotgun (WGS) entry which is preliminary data.</text>
</comment>
<evidence type="ECO:0000313" key="3">
    <source>
        <dbReference type="Proteomes" id="UP001595712"/>
    </source>
</evidence>
<dbReference type="InterPro" id="IPR019734">
    <property type="entry name" value="TPR_rpt"/>
</dbReference>
<proteinExistence type="predicted"/>
<accession>A0ABV7PW43</accession>
<dbReference type="PANTHER" id="PTHR47691">
    <property type="entry name" value="REGULATOR-RELATED"/>
    <property type="match status" value="1"/>
</dbReference>
<name>A0ABV7PW43_9ACTN</name>
<keyword evidence="3" id="KW-1185">Reference proteome</keyword>
<evidence type="ECO:0000259" key="1">
    <source>
        <dbReference type="Pfam" id="PF00931"/>
    </source>
</evidence>
<dbReference type="InterPro" id="IPR011990">
    <property type="entry name" value="TPR-like_helical_dom_sf"/>
</dbReference>
<dbReference type="Gene3D" id="1.25.40.10">
    <property type="entry name" value="Tetratricopeptide repeat domain"/>
    <property type="match status" value="2"/>
</dbReference>
<dbReference type="Pfam" id="PF13424">
    <property type="entry name" value="TPR_12"/>
    <property type="match status" value="2"/>
</dbReference>
<dbReference type="Pfam" id="PF00931">
    <property type="entry name" value="NB-ARC"/>
    <property type="match status" value="1"/>
</dbReference>
<reference evidence="3" key="1">
    <citation type="journal article" date="2019" name="Int. J. Syst. Evol. Microbiol.">
        <title>The Global Catalogue of Microorganisms (GCM) 10K type strain sequencing project: providing services to taxonomists for standard genome sequencing and annotation.</title>
        <authorList>
            <consortium name="The Broad Institute Genomics Platform"/>
            <consortium name="The Broad Institute Genome Sequencing Center for Infectious Disease"/>
            <person name="Wu L."/>
            <person name="Ma J."/>
        </authorList>
    </citation>
    <scope>NUCLEOTIDE SEQUENCE [LARGE SCALE GENOMIC DNA]</scope>
    <source>
        <strain evidence="3">CGMCC 4.7396</strain>
    </source>
</reference>
<dbReference type="EMBL" id="JBHRWO010000004">
    <property type="protein sequence ID" value="MFC3491696.1"/>
    <property type="molecule type" value="Genomic_DNA"/>
</dbReference>
<sequence length="881" mass="95914">MSVSIDDLRLFRFVVRIEADPGDGSAFVGSGFLAAPGLVLTCAHVVNWFEDGESFRVVSAVPEVNAARAVVSERSAREAGPDELWAWPDLAVVELLDADGRRETRHPLPRLDLGAPVPTGPVRRRAFIAARPNPDSAASVPVLRGVDFRWESVDGQGFWWLADGHALPGMSGGMLVDPERGAICAVINNSRGLGAAVGSVATPLSALGNGFGEAVRAQAATGFSAVPEWDTAFTRRSDVPWRDTWNPGVTARHFVGRTTELQKLQDNLEKAGGLAVVQSIGGFGGVGKTALAVAFAERCRDRFDGRVFHDFESYRGTRADTAADALGSILTGIGAATPKEVELLDHRARAERWRAAAVGRRLLMVWDNVDSLDQLDGLLIRSEGCATIVTTRDVIRIDDADRTLRLDVLQEADAIAMFLEIAGDRHPLEQVTELVRRDLYVPVLIATHAREVANEEVALEEIIEDLPEPAAVRGQTDPYLQRDVFDRLEGSYRRLEPEERVAFRAFGAHPGAIATLGSLAAAMECPVREASRRMRGLIRAGLAERDLNETNGGDRDLRRYRAHDLLRVYGAHLAEVEDDLTGSRAALAQYYLDRLGRDFGNRPDWFAAEVETIRALAVTDTTEKFGHLGRFLGYRGLRYSRYDAAETGFSLAEKIDRVLGDGRRTGHSLWGQGEVARLRGQFDEAEAKYRAALQLSETAGDPGGVGNARRGLAEVAQMRGDAERAEAHYLAAMDAYSEGGFTHRMIYVERGLGRVAKLRGDVTLAVARFNTALEASRSEGDDYGIAFAILGLGDAVCAAGEFEAAEERYRESMDLFDRIGDPVGSACAMHGLGNVALGRGDRVLARERLEAAAEAYRKHHAARNLEELAADFARLEASEAH</sequence>
<dbReference type="Proteomes" id="UP001595712">
    <property type="component" value="Unassembled WGS sequence"/>
</dbReference>
<dbReference type="InterPro" id="IPR002182">
    <property type="entry name" value="NB-ARC"/>
</dbReference>
<dbReference type="SUPFAM" id="SSF52540">
    <property type="entry name" value="P-loop containing nucleoside triphosphate hydrolases"/>
    <property type="match status" value="1"/>
</dbReference>
<feature type="domain" description="NB-ARC" evidence="1">
    <location>
        <begin position="258"/>
        <end position="424"/>
    </location>
</feature>
<dbReference type="Gene3D" id="3.40.50.300">
    <property type="entry name" value="P-loop containing nucleotide triphosphate hydrolases"/>
    <property type="match status" value="1"/>
</dbReference>
<evidence type="ECO:0000313" key="2">
    <source>
        <dbReference type="EMBL" id="MFC3491696.1"/>
    </source>
</evidence>
<gene>
    <name evidence="2" type="ORF">ACFO8M_04235</name>
</gene>
<dbReference type="Gene3D" id="2.40.10.10">
    <property type="entry name" value="Trypsin-like serine proteases"/>
    <property type="match status" value="1"/>
</dbReference>
<organism evidence="2 3">
    <name type="scientific">Glycomyces rhizosphaerae</name>
    <dbReference type="NCBI Taxonomy" id="2054422"/>
    <lineage>
        <taxon>Bacteria</taxon>
        <taxon>Bacillati</taxon>
        <taxon>Actinomycetota</taxon>
        <taxon>Actinomycetes</taxon>
        <taxon>Glycomycetales</taxon>
        <taxon>Glycomycetaceae</taxon>
        <taxon>Glycomyces</taxon>
    </lineage>
</organism>
<dbReference type="SUPFAM" id="SSF50494">
    <property type="entry name" value="Trypsin-like serine proteases"/>
    <property type="match status" value="1"/>
</dbReference>
<dbReference type="SUPFAM" id="SSF48452">
    <property type="entry name" value="TPR-like"/>
    <property type="match status" value="1"/>
</dbReference>
<dbReference type="RefSeq" id="WP_387970924.1">
    <property type="nucleotide sequence ID" value="NZ_JBHRWO010000004.1"/>
</dbReference>
<dbReference type="InterPro" id="IPR043504">
    <property type="entry name" value="Peptidase_S1_PA_chymotrypsin"/>
</dbReference>
<dbReference type="InterPro" id="IPR027417">
    <property type="entry name" value="P-loop_NTPase"/>
</dbReference>
<dbReference type="SMART" id="SM00028">
    <property type="entry name" value="TPR"/>
    <property type="match status" value="5"/>
</dbReference>